<evidence type="ECO:0000256" key="1">
    <source>
        <dbReference type="SAM" id="Phobius"/>
    </source>
</evidence>
<dbReference type="Proteomes" id="UP000652567">
    <property type="component" value="Unassembled WGS sequence"/>
</dbReference>
<gene>
    <name evidence="2" type="ORF">C4F51_08785</name>
</gene>
<reference evidence="2" key="1">
    <citation type="submission" date="2018-07" db="EMBL/GenBank/DDBJ databases">
        <title>Genome assembly of strain Ka43.</title>
        <authorList>
            <person name="Kukolya J."/>
            <person name="Nagy I."/>
            <person name="Horvath B."/>
            <person name="Toth A."/>
        </authorList>
    </citation>
    <scope>NUCLEOTIDE SEQUENCE</scope>
    <source>
        <strain evidence="2">KB43</strain>
    </source>
</reference>
<evidence type="ECO:0000313" key="3">
    <source>
        <dbReference type="Proteomes" id="UP000652567"/>
    </source>
</evidence>
<comment type="caution">
    <text evidence="2">The sequence shown here is derived from an EMBL/GenBank/DDBJ whole genome shotgun (WGS) entry which is preliminary data.</text>
</comment>
<dbReference type="EMBL" id="PRDL01000001">
    <property type="protein sequence ID" value="MBE8717281.1"/>
    <property type="molecule type" value="Genomic_DNA"/>
</dbReference>
<accession>A0A928YT82</accession>
<feature type="transmembrane region" description="Helical" evidence="1">
    <location>
        <begin position="20"/>
        <end position="40"/>
    </location>
</feature>
<evidence type="ECO:0000313" key="2">
    <source>
        <dbReference type="EMBL" id="MBE8717281.1"/>
    </source>
</evidence>
<dbReference type="AlphaFoldDB" id="A0A928YT82"/>
<keyword evidence="1" id="KW-0812">Transmembrane</keyword>
<feature type="transmembrane region" description="Helical" evidence="1">
    <location>
        <begin position="52"/>
        <end position="73"/>
    </location>
</feature>
<name>A0A928YT82_9GAMM</name>
<protein>
    <submittedName>
        <fullName evidence="2">Uncharacterized protein</fullName>
    </submittedName>
</protein>
<sequence>MKNPITAILRSKASTGIKWIAFSLMVVLVSAMPSMLYALFGPGDGSSMTLTLIFAVGALLGHIGFLIGLLLLLRDAFFNKK</sequence>
<keyword evidence="1" id="KW-0472">Membrane</keyword>
<keyword evidence="1" id="KW-1133">Transmembrane helix</keyword>
<keyword evidence="3" id="KW-1185">Reference proteome</keyword>
<organism evidence="2 3">
    <name type="scientific">Cellvibrio polysaccharolyticus</name>
    <dbReference type="NCBI Taxonomy" id="2082724"/>
    <lineage>
        <taxon>Bacteria</taxon>
        <taxon>Pseudomonadati</taxon>
        <taxon>Pseudomonadota</taxon>
        <taxon>Gammaproteobacteria</taxon>
        <taxon>Cellvibrionales</taxon>
        <taxon>Cellvibrionaceae</taxon>
        <taxon>Cellvibrio</taxon>
    </lineage>
</organism>
<proteinExistence type="predicted"/>